<dbReference type="Pfam" id="PF09366">
    <property type="entry name" value="DUF1997"/>
    <property type="match status" value="1"/>
</dbReference>
<dbReference type="PANTHER" id="PTHR34131:SF3">
    <property type="entry name" value="(RAP ANNOTATION RELEASE2) GALACTOSE-BINDING LIKE DOMAIN CONTAINING PROTEIN"/>
    <property type="match status" value="1"/>
</dbReference>
<proteinExistence type="predicted"/>
<dbReference type="PANTHER" id="PTHR34131">
    <property type="entry name" value="(RAP ANNOTATION RELEASE2) GALACTOSE-BINDING LIKE DOMAIN CONTAINING PROTEIN"/>
    <property type="match status" value="1"/>
</dbReference>
<sequence length="264" mass="28831">MSSFQALRTRVGCNRPAVPHRRHTLLHAKPALAEPVTTTAPAAAAANGETATPSTATSRAPRARFRANKLGRQPIYEAQRPLGEYMALPASQYSVLDARKIERVDDTTFKCYVGALKLFSWSAEPVITVSVTVEEGGCTIRLLGCRLQGSRFVEDLNEKFSATMTNVVRYRDYVAPEGQDEPAPAEEAAEGRRLQEIVSDTTIEVDLEIPSWCAFLGADSISASGSKVMQGVLNAMVPRFLAQLRTDYEKWAAGDDSRKPVGEI</sequence>
<reference evidence="2" key="1">
    <citation type="journal article" date="2020" name="bioRxiv">
        <title>Comparative genomics of Chlamydomonas.</title>
        <authorList>
            <person name="Craig R.J."/>
            <person name="Hasan A.R."/>
            <person name="Ness R.W."/>
            <person name="Keightley P.D."/>
        </authorList>
    </citation>
    <scope>NUCLEOTIDE SEQUENCE</scope>
    <source>
        <strain evidence="2">CCAP 11/70</strain>
    </source>
</reference>
<evidence type="ECO:0000256" key="1">
    <source>
        <dbReference type="SAM" id="MobiDB-lite"/>
    </source>
</evidence>
<feature type="compositionally biased region" description="Low complexity" evidence="1">
    <location>
        <begin position="38"/>
        <end position="60"/>
    </location>
</feature>
<evidence type="ECO:0000313" key="2">
    <source>
        <dbReference type="EMBL" id="KAG2500248.1"/>
    </source>
</evidence>
<dbReference type="Proteomes" id="UP000612055">
    <property type="component" value="Unassembled WGS sequence"/>
</dbReference>
<organism evidence="2 3">
    <name type="scientific">Edaphochlamys debaryana</name>
    <dbReference type="NCBI Taxonomy" id="47281"/>
    <lineage>
        <taxon>Eukaryota</taxon>
        <taxon>Viridiplantae</taxon>
        <taxon>Chlorophyta</taxon>
        <taxon>core chlorophytes</taxon>
        <taxon>Chlorophyceae</taxon>
        <taxon>CS clade</taxon>
        <taxon>Chlamydomonadales</taxon>
        <taxon>Chlamydomonadales incertae sedis</taxon>
        <taxon>Edaphochlamys</taxon>
    </lineage>
</organism>
<dbReference type="InterPro" id="IPR018971">
    <property type="entry name" value="DUF1997"/>
</dbReference>
<evidence type="ECO:0000313" key="3">
    <source>
        <dbReference type="Proteomes" id="UP000612055"/>
    </source>
</evidence>
<dbReference type="AlphaFoldDB" id="A0A836C5P1"/>
<gene>
    <name evidence="2" type="ORF">HYH03_001826</name>
</gene>
<dbReference type="EMBL" id="JAEHOE010000004">
    <property type="protein sequence ID" value="KAG2500248.1"/>
    <property type="molecule type" value="Genomic_DNA"/>
</dbReference>
<dbReference type="OrthoDB" id="426136at2759"/>
<accession>A0A836C5P1</accession>
<keyword evidence="3" id="KW-1185">Reference proteome</keyword>
<feature type="region of interest" description="Disordered" evidence="1">
    <location>
        <begin position="38"/>
        <end position="61"/>
    </location>
</feature>
<name>A0A836C5P1_9CHLO</name>
<protein>
    <submittedName>
        <fullName evidence="2">Uncharacterized protein</fullName>
    </submittedName>
</protein>
<comment type="caution">
    <text evidence="2">The sequence shown here is derived from an EMBL/GenBank/DDBJ whole genome shotgun (WGS) entry which is preliminary data.</text>
</comment>